<keyword evidence="12" id="KW-1185">Reference proteome</keyword>
<evidence type="ECO:0000259" key="10">
    <source>
        <dbReference type="PROSITE" id="PS51844"/>
    </source>
</evidence>
<dbReference type="PANTHER" id="PTHR13140:SF780">
    <property type="entry name" value="MYOSIN-1"/>
    <property type="match status" value="1"/>
</dbReference>
<gene>
    <name evidence="11" type="ORF">CISIN_1g0010672mg</name>
</gene>
<dbReference type="EMBL" id="KK784891">
    <property type="protein sequence ID" value="KDO69887.1"/>
    <property type="molecule type" value="Genomic_DNA"/>
</dbReference>
<evidence type="ECO:0000313" key="12">
    <source>
        <dbReference type="Proteomes" id="UP000027120"/>
    </source>
</evidence>
<dbReference type="GO" id="GO:0003774">
    <property type="term" value="F:cytoskeletal motor activity"/>
    <property type="evidence" value="ECO:0007669"/>
    <property type="project" value="InterPro"/>
</dbReference>
<keyword evidence="4 7" id="KW-0518">Myosin</keyword>
<dbReference type="Proteomes" id="UP000027120">
    <property type="component" value="Unassembled WGS sequence"/>
</dbReference>
<evidence type="ECO:0000256" key="4">
    <source>
        <dbReference type="ARBA" id="ARBA00023123"/>
    </source>
</evidence>
<dbReference type="EMBL" id="KK784891">
    <property type="protein sequence ID" value="KDO69888.1"/>
    <property type="molecule type" value="Genomic_DNA"/>
</dbReference>
<evidence type="ECO:0000256" key="6">
    <source>
        <dbReference type="ARBA" id="ARBA00023203"/>
    </source>
</evidence>
<feature type="domain" description="Myosin N-terminal SH3-like" evidence="10">
    <location>
        <begin position="117"/>
        <end position="166"/>
    </location>
</feature>
<dbReference type="PANTHER" id="PTHR13140">
    <property type="entry name" value="MYOSIN"/>
    <property type="match status" value="1"/>
</dbReference>
<keyword evidence="3" id="KW-0112">Calmodulin-binding</keyword>
<comment type="caution">
    <text evidence="7">Lacks conserved residue(s) required for the propagation of feature annotation.</text>
</comment>
<evidence type="ECO:0000256" key="3">
    <source>
        <dbReference type="ARBA" id="ARBA00022860"/>
    </source>
</evidence>
<accession>A0A067G2F9</accession>
<evidence type="ECO:0008006" key="13">
    <source>
        <dbReference type="Google" id="ProtNLM"/>
    </source>
</evidence>
<sequence length="259" mass="28907">MSQKPRVQPAFQSIKSLPVDFRFIGSPLSDQVEKSDDVNFRHSDVASLSVPENGELGNEFVEEGENEESPYCGNNIVVEDRPSVGDEDLDSAASPLPSVSASHTDRRWSDTTSYAGKKKLQSWFQLPNGNWELGKILSISGTESVISLPEGKVLKVKSENLVSANPDILDGVDDLMQLSYLNEPSVLYNLHYRYKQDMIYTKAGPVLVAINPFKKVPLYGNYYIEAYKSKSIESPHVYAITDTAIREMIRDEVNQSIII</sequence>
<dbReference type="Pfam" id="PF25369">
    <property type="entry name" value="SH3_VIII-1_N"/>
    <property type="match status" value="1"/>
</dbReference>
<dbReference type="InterPro" id="IPR004009">
    <property type="entry name" value="SH3_Myosin"/>
</dbReference>
<dbReference type="SUPFAM" id="SSF52540">
    <property type="entry name" value="P-loop containing nucleoside triphosphate hydrolases"/>
    <property type="match status" value="1"/>
</dbReference>
<organism evidence="11 12">
    <name type="scientific">Citrus sinensis</name>
    <name type="common">Sweet orange</name>
    <name type="synonym">Citrus aurantium var. sinensis</name>
    <dbReference type="NCBI Taxonomy" id="2711"/>
    <lineage>
        <taxon>Eukaryota</taxon>
        <taxon>Viridiplantae</taxon>
        <taxon>Streptophyta</taxon>
        <taxon>Embryophyta</taxon>
        <taxon>Tracheophyta</taxon>
        <taxon>Spermatophyta</taxon>
        <taxon>Magnoliopsida</taxon>
        <taxon>eudicotyledons</taxon>
        <taxon>Gunneridae</taxon>
        <taxon>Pentapetalae</taxon>
        <taxon>rosids</taxon>
        <taxon>malvids</taxon>
        <taxon>Sapindales</taxon>
        <taxon>Rutaceae</taxon>
        <taxon>Aurantioideae</taxon>
        <taxon>Citrus</taxon>
    </lineage>
</organism>
<evidence type="ECO:0000256" key="2">
    <source>
        <dbReference type="ARBA" id="ARBA00022840"/>
    </source>
</evidence>
<dbReference type="GO" id="GO:0005524">
    <property type="term" value="F:ATP binding"/>
    <property type="evidence" value="ECO:0007669"/>
    <property type="project" value="UniProtKB-KW"/>
</dbReference>
<feature type="region of interest" description="Disordered" evidence="8">
    <location>
        <begin position="82"/>
        <end position="104"/>
    </location>
</feature>
<dbReference type="PROSITE" id="PS51456">
    <property type="entry name" value="MYOSIN_MOTOR"/>
    <property type="match status" value="1"/>
</dbReference>
<evidence type="ECO:0000259" key="9">
    <source>
        <dbReference type="PROSITE" id="PS51456"/>
    </source>
</evidence>
<dbReference type="Pfam" id="PF00063">
    <property type="entry name" value="Myosin_head"/>
    <property type="match status" value="1"/>
</dbReference>
<dbReference type="EMBL" id="KK784891">
    <property type="protein sequence ID" value="KDO69884.1"/>
    <property type="molecule type" value="Genomic_DNA"/>
</dbReference>
<keyword evidence="5" id="KW-0505">Motor protein</keyword>
<feature type="non-terminal residue" evidence="11">
    <location>
        <position position="259"/>
    </location>
</feature>
<evidence type="ECO:0000256" key="8">
    <source>
        <dbReference type="SAM" id="MobiDB-lite"/>
    </source>
</evidence>
<dbReference type="InterPro" id="IPR001609">
    <property type="entry name" value="Myosin_head_motor_dom-like"/>
</dbReference>
<dbReference type="STRING" id="2711.A0A067G2F9"/>
<evidence type="ECO:0000256" key="7">
    <source>
        <dbReference type="PROSITE-ProRule" id="PRU00782"/>
    </source>
</evidence>
<dbReference type="InterPro" id="IPR027417">
    <property type="entry name" value="P-loop_NTPase"/>
</dbReference>
<evidence type="ECO:0000313" key="11">
    <source>
        <dbReference type="EMBL" id="KDO69887.1"/>
    </source>
</evidence>
<dbReference type="GO" id="GO:0005516">
    <property type="term" value="F:calmodulin binding"/>
    <property type="evidence" value="ECO:0007669"/>
    <property type="project" value="UniProtKB-KW"/>
</dbReference>
<dbReference type="EMBL" id="KK784891">
    <property type="protein sequence ID" value="KDO69883.1"/>
    <property type="molecule type" value="Genomic_DNA"/>
</dbReference>
<dbReference type="GO" id="GO:0016459">
    <property type="term" value="C:myosin complex"/>
    <property type="evidence" value="ECO:0007669"/>
    <property type="project" value="UniProtKB-KW"/>
</dbReference>
<dbReference type="EMBL" id="KK784891">
    <property type="protein sequence ID" value="KDO69886.1"/>
    <property type="molecule type" value="Genomic_DNA"/>
</dbReference>
<dbReference type="AlphaFoldDB" id="A0A067G2F9"/>
<evidence type="ECO:0000256" key="1">
    <source>
        <dbReference type="ARBA" id="ARBA00022741"/>
    </source>
</evidence>
<protein>
    <recommendedName>
        <fullName evidence="13">Myosin motor domain-containing protein</fullName>
    </recommendedName>
</protein>
<comment type="similarity">
    <text evidence="7">Belongs to the TRAFAC class myosin-kinesin ATPase superfamily. Myosin family.</text>
</comment>
<dbReference type="PROSITE" id="PS51844">
    <property type="entry name" value="SH3_LIKE"/>
    <property type="match status" value="1"/>
</dbReference>
<evidence type="ECO:0000256" key="5">
    <source>
        <dbReference type="ARBA" id="ARBA00023175"/>
    </source>
</evidence>
<name>A0A067G2F9_CITSI</name>
<keyword evidence="1" id="KW-0547">Nucleotide-binding</keyword>
<keyword evidence="2" id="KW-0067">ATP-binding</keyword>
<dbReference type="InterPro" id="IPR036961">
    <property type="entry name" value="Kinesin_motor_dom_sf"/>
</dbReference>
<dbReference type="GO" id="GO:0003779">
    <property type="term" value="F:actin binding"/>
    <property type="evidence" value="ECO:0007669"/>
    <property type="project" value="UniProtKB-KW"/>
</dbReference>
<feature type="domain" description="Myosin motor" evidence="9">
    <location>
        <begin position="170"/>
        <end position="259"/>
    </location>
</feature>
<dbReference type="InterPro" id="IPR057535">
    <property type="entry name" value="MYO1-3_N_SH3"/>
</dbReference>
<proteinExistence type="inferred from homology"/>
<dbReference type="PRINTS" id="PR00193">
    <property type="entry name" value="MYOSINHEAVY"/>
</dbReference>
<reference evidence="11 12" key="1">
    <citation type="submission" date="2014-04" db="EMBL/GenBank/DDBJ databases">
        <authorList>
            <consortium name="International Citrus Genome Consortium"/>
            <person name="Gmitter F."/>
            <person name="Chen C."/>
            <person name="Farmerie W."/>
            <person name="Harkins T."/>
            <person name="Desany B."/>
            <person name="Mohiuddin M."/>
            <person name="Kodira C."/>
            <person name="Borodovsky M."/>
            <person name="Lomsadze A."/>
            <person name="Burns P."/>
            <person name="Jenkins J."/>
            <person name="Prochnik S."/>
            <person name="Shu S."/>
            <person name="Chapman J."/>
            <person name="Pitluck S."/>
            <person name="Schmutz J."/>
            <person name="Rokhsar D."/>
        </authorList>
    </citation>
    <scope>NUCLEOTIDE SEQUENCE</scope>
</reference>
<keyword evidence="6 7" id="KW-0009">Actin-binding</keyword>
<dbReference type="EMBL" id="KK784891">
    <property type="protein sequence ID" value="KDO69885.1"/>
    <property type="molecule type" value="Genomic_DNA"/>
</dbReference>
<dbReference type="Gene3D" id="3.40.850.10">
    <property type="entry name" value="Kinesin motor domain"/>
    <property type="match status" value="1"/>
</dbReference>
<feature type="compositionally biased region" description="Low complexity" evidence="8">
    <location>
        <begin position="91"/>
        <end position="102"/>
    </location>
</feature>